<gene>
    <name evidence="5" type="primary">LOC108054055</name>
    <name evidence="3" type="synonym">108054055</name>
</gene>
<keyword evidence="2" id="KW-0472">Membrane</keyword>
<keyword evidence="2" id="KW-0812">Transmembrane</keyword>
<evidence type="ECO:0000256" key="2">
    <source>
        <dbReference type="SAM" id="Phobius"/>
    </source>
</evidence>
<name>A0A6P4FXX3_DRORH</name>
<organism evidence="5">
    <name type="scientific">Drosophila rhopaloa</name>
    <name type="common">Fruit fly</name>
    <dbReference type="NCBI Taxonomy" id="1041015"/>
    <lineage>
        <taxon>Eukaryota</taxon>
        <taxon>Metazoa</taxon>
        <taxon>Ecdysozoa</taxon>
        <taxon>Arthropoda</taxon>
        <taxon>Hexapoda</taxon>
        <taxon>Insecta</taxon>
        <taxon>Pterygota</taxon>
        <taxon>Neoptera</taxon>
        <taxon>Endopterygota</taxon>
        <taxon>Diptera</taxon>
        <taxon>Brachycera</taxon>
        <taxon>Muscomorpha</taxon>
        <taxon>Ephydroidea</taxon>
        <taxon>Drosophilidae</taxon>
        <taxon>Drosophila</taxon>
        <taxon>Sophophora</taxon>
    </lineage>
</organism>
<dbReference type="OrthoDB" id="7836119at2759"/>
<dbReference type="RefSeq" id="XP_016992293.1">
    <property type="nucleotide sequence ID" value="XM_017136804.1"/>
</dbReference>
<dbReference type="EnsemblMetazoa" id="XM_017136804.2">
    <property type="protein sequence ID" value="XP_016992293.1"/>
    <property type="gene ID" value="LOC108054055"/>
</dbReference>
<reference evidence="5" key="2">
    <citation type="submission" date="2025-04" db="UniProtKB">
        <authorList>
            <consortium name="RefSeq"/>
        </authorList>
    </citation>
    <scope>IDENTIFICATION</scope>
</reference>
<sequence length="246" mass="27843">MPVRLSSARSLNNPRQHPRPVWRRPRSPSPSSSSSPSPLPSPTLKVQPHCPLPLPLLRPVLVLLLLVILAPAPAVCDEPNCTFIEGYMLQYVCHSKYVEEIRLQHKDRIPAIGTPYAIWRRPDTNDPSYLLISFYDSPLFSCFTVVMSDGKFYCDGRNFIEPNTDAAQLHCINFPFHYTTHLYDSCARTPSPDDSPPISVAIAYMKENIKNNNQAGLRVKCPAFFPFLVPMIPFLISRYFGILLCQ</sequence>
<feature type="region of interest" description="Disordered" evidence="1">
    <location>
        <begin position="1"/>
        <end position="44"/>
    </location>
</feature>
<dbReference type="GeneID" id="108054055"/>
<reference evidence="3" key="3">
    <citation type="submission" date="2025-05" db="UniProtKB">
        <authorList>
            <consortium name="EnsemblMetazoa"/>
        </authorList>
    </citation>
    <scope>IDENTIFICATION</scope>
</reference>
<dbReference type="Proteomes" id="UP001652680">
    <property type="component" value="Unassembled WGS sequence"/>
</dbReference>
<feature type="compositionally biased region" description="Basic residues" evidence="1">
    <location>
        <begin position="16"/>
        <end position="26"/>
    </location>
</feature>
<keyword evidence="4" id="KW-1185">Reference proteome</keyword>
<accession>A0A6P4FXX3</accession>
<reference evidence="4" key="1">
    <citation type="journal article" date="2021" name="Elife">
        <title>Highly contiguous assemblies of 101 drosophilid genomes.</title>
        <authorList>
            <person name="Kim B.Y."/>
            <person name="Wang J.R."/>
            <person name="Miller D.E."/>
            <person name="Barmina O."/>
            <person name="Delaney E."/>
            <person name="Thompson A."/>
            <person name="Comeault A.A."/>
            <person name="Peede D."/>
            <person name="D'Agostino E.R."/>
            <person name="Pelaez J."/>
            <person name="Aguilar J.M."/>
            <person name="Haji D."/>
            <person name="Matsunaga T."/>
            <person name="Armstrong E.E."/>
            <person name="Zych M."/>
            <person name="Ogawa Y."/>
            <person name="Stamenkovic-Radak M."/>
            <person name="Jelic M."/>
            <person name="Veselinovic M.S."/>
            <person name="Tanaskovic M."/>
            <person name="Eric P."/>
            <person name="Gao J.J."/>
            <person name="Katoh T.K."/>
            <person name="Toda M.J."/>
            <person name="Watabe H."/>
            <person name="Watada M."/>
            <person name="Davis J.S."/>
            <person name="Moyle L.C."/>
            <person name="Manoli G."/>
            <person name="Bertolini E."/>
            <person name="Kostal V."/>
            <person name="Hawley R.S."/>
            <person name="Takahashi A."/>
            <person name="Jones C.D."/>
            <person name="Price D.K."/>
            <person name="Whiteman N."/>
            <person name="Kopp A."/>
            <person name="Matute D.R."/>
            <person name="Petrov D.A."/>
        </authorList>
    </citation>
    <scope>NUCLEOTIDE SEQUENCE [LARGE SCALE GENOMIC DNA]</scope>
</reference>
<evidence type="ECO:0000313" key="5">
    <source>
        <dbReference type="RefSeq" id="XP_016992293.1"/>
    </source>
</evidence>
<protein>
    <submittedName>
        <fullName evidence="5">Uncharacterized protein LOC108054055</fullName>
    </submittedName>
</protein>
<dbReference type="AlphaFoldDB" id="A0A6P4FXX3"/>
<evidence type="ECO:0000313" key="3">
    <source>
        <dbReference type="EnsemblMetazoa" id="XP_016992293.1"/>
    </source>
</evidence>
<keyword evidence="2" id="KW-1133">Transmembrane helix</keyword>
<feature type="transmembrane region" description="Helical" evidence="2">
    <location>
        <begin position="223"/>
        <end position="245"/>
    </location>
</feature>
<evidence type="ECO:0000256" key="1">
    <source>
        <dbReference type="SAM" id="MobiDB-lite"/>
    </source>
</evidence>
<proteinExistence type="predicted"/>
<evidence type="ECO:0000313" key="4">
    <source>
        <dbReference type="Proteomes" id="UP001652680"/>
    </source>
</evidence>